<dbReference type="AlphaFoldDB" id="R0LZQ2"/>
<name>R0LZQ2_ANAPL</name>
<organism evidence="3 4">
    <name type="scientific">Anas platyrhynchos</name>
    <name type="common">Mallard</name>
    <name type="synonym">Anas boschas</name>
    <dbReference type="NCBI Taxonomy" id="8839"/>
    <lineage>
        <taxon>Eukaryota</taxon>
        <taxon>Metazoa</taxon>
        <taxon>Chordata</taxon>
        <taxon>Craniata</taxon>
        <taxon>Vertebrata</taxon>
        <taxon>Euteleostomi</taxon>
        <taxon>Archelosauria</taxon>
        <taxon>Archosauria</taxon>
        <taxon>Dinosauria</taxon>
        <taxon>Saurischia</taxon>
        <taxon>Theropoda</taxon>
        <taxon>Coelurosauria</taxon>
        <taxon>Aves</taxon>
        <taxon>Neognathae</taxon>
        <taxon>Galloanserae</taxon>
        <taxon>Anseriformes</taxon>
        <taxon>Anatidae</taxon>
        <taxon>Anatinae</taxon>
        <taxon>Anas</taxon>
    </lineage>
</organism>
<gene>
    <name evidence="3" type="ORF">Anapl_07645</name>
</gene>
<dbReference type="Proteomes" id="UP000296049">
    <property type="component" value="Unassembled WGS sequence"/>
</dbReference>
<evidence type="ECO:0000313" key="3">
    <source>
        <dbReference type="EMBL" id="EOB07315.1"/>
    </source>
</evidence>
<proteinExistence type="predicted"/>
<evidence type="ECO:0000256" key="1">
    <source>
        <dbReference type="SAM" id="MobiDB-lite"/>
    </source>
</evidence>
<accession>R0LZQ2</accession>
<reference evidence="4" key="1">
    <citation type="journal article" date="2013" name="Nat. Genet.">
        <title>The duck genome and transcriptome provide insight into an avian influenza virus reservoir species.</title>
        <authorList>
            <person name="Huang Y."/>
            <person name="Li Y."/>
            <person name="Burt D.W."/>
            <person name="Chen H."/>
            <person name="Zhang Y."/>
            <person name="Qian W."/>
            <person name="Kim H."/>
            <person name="Gan S."/>
            <person name="Zhao Y."/>
            <person name="Li J."/>
            <person name="Yi K."/>
            <person name="Feng H."/>
            <person name="Zhu P."/>
            <person name="Li B."/>
            <person name="Liu Q."/>
            <person name="Fairley S."/>
            <person name="Magor K.E."/>
            <person name="Du Z."/>
            <person name="Hu X."/>
            <person name="Goodman L."/>
            <person name="Tafer H."/>
            <person name="Vignal A."/>
            <person name="Lee T."/>
            <person name="Kim K.W."/>
            <person name="Sheng Z."/>
            <person name="An Y."/>
            <person name="Searle S."/>
            <person name="Herrero J."/>
            <person name="Groenen M.A."/>
            <person name="Crooijmans R.P."/>
            <person name="Faraut T."/>
            <person name="Cai Q."/>
            <person name="Webster R.G."/>
            <person name="Aldridge J.R."/>
            <person name="Warren W.C."/>
            <person name="Bartschat S."/>
            <person name="Kehr S."/>
            <person name="Marz M."/>
            <person name="Stadler P.F."/>
            <person name="Smith J."/>
            <person name="Kraus R.H."/>
            <person name="Zhao Y."/>
            <person name="Ren L."/>
            <person name="Fei J."/>
            <person name="Morisson M."/>
            <person name="Kaiser P."/>
            <person name="Griffin D.K."/>
            <person name="Rao M."/>
            <person name="Pitel F."/>
            <person name="Wang J."/>
            <person name="Li N."/>
        </authorList>
    </citation>
    <scope>NUCLEOTIDE SEQUENCE [LARGE SCALE GENOMIC DNA]</scope>
</reference>
<evidence type="ECO:0000256" key="2">
    <source>
        <dbReference type="SAM" id="SignalP"/>
    </source>
</evidence>
<feature type="signal peptide" evidence="2">
    <location>
        <begin position="1"/>
        <end position="25"/>
    </location>
</feature>
<evidence type="ECO:0000313" key="4">
    <source>
        <dbReference type="Proteomes" id="UP000296049"/>
    </source>
</evidence>
<protein>
    <submittedName>
        <fullName evidence="3">Uncharacterized protein</fullName>
    </submittedName>
</protein>
<keyword evidence="4" id="KW-1185">Reference proteome</keyword>
<sequence length="255" mass="27794">MVKVPKKLFCALMVLKRQLLTRTGAQAAGDFHCQGSGSNHTKCCELLTAEDEQLRQKEKSSGLTNGGEWSYLHPIHLCALGETRPGQVDTGLSNSHSPQKGDLAETDGSVSGKQQNPGCFSSFGGHTTPQSLPVLFHPKPYVNQGSVATPSYRSYRAPETQYRELSFLWQPCLQSAHDPLRSQLLPSTYQAPTAIEVNVCCGCVERLVQVQPKLVRYGQDQLPELDGKQQGASSSGGMCCLQDELPDNELAAEFE</sequence>
<dbReference type="EMBL" id="KB742539">
    <property type="protein sequence ID" value="EOB07315.1"/>
    <property type="molecule type" value="Genomic_DNA"/>
</dbReference>
<feature type="compositionally biased region" description="Polar residues" evidence="1">
    <location>
        <begin position="108"/>
        <end position="122"/>
    </location>
</feature>
<keyword evidence="2" id="KW-0732">Signal</keyword>
<feature type="chain" id="PRO_5004354949" evidence="2">
    <location>
        <begin position="26"/>
        <end position="255"/>
    </location>
</feature>
<feature type="region of interest" description="Disordered" evidence="1">
    <location>
        <begin position="87"/>
        <end position="122"/>
    </location>
</feature>